<dbReference type="InterPro" id="IPR012340">
    <property type="entry name" value="NA-bd_OB-fold"/>
</dbReference>
<dbReference type="PANTHER" id="PTHR10302">
    <property type="entry name" value="SINGLE-STRANDED DNA-BINDING PROTEIN"/>
    <property type="match status" value="1"/>
</dbReference>
<gene>
    <name evidence="5" type="ORF">C273_07927</name>
</gene>
<dbReference type="RefSeq" id="WP_009383916.1">
    <property type="nucleotide sequence ID" value="NZ_AMSQ01000012.1"/>
</dbReference>
<dbReference type="OrthoDB" id="9809878at2"/>
<dbReference type="PIRSF" id="PIRSF002070">
    <property type="entry name" value="SSB"/>
    <property type="match status" value="1"/>
</dbReference>
<organism evidence="5 6">
    <name type="scientific">Staphylococcus massiliensis S46</name>
    <dbReference type="NCBI Taxonomy" id="1229783"/>
    <lineage>
        <taxon>Bacteria</taxon>
        <taxon>Bacillati</taxon>
        <taxon>Bacillota</taxon>
        <taxon>Bacilli</taxon>
        <taxon>Bacillales</taxon>
        <taxon>Staphylococcaceae</taxon>
        <taxon>Staphylococcus</taxon>
    </lineage>
</organism>
<proteinExistence type="inferred from homology"/>
<dbReference type="SUPFAM" id="SSF50249">
    <property type="entry name" value="Nucleic acid-binding proteins"/>
    <property type="match status" value="1"/>
</dbReference>
<comment type="subunit">
    <text evidence="2">Homotetramer.</text>
</comment>
<evidence type="ECO:0000313" key="5">
    <source>
        <dbReference type="EMBL" id="EKU47152.1"/>
    </source>
</evidence>
<comment type="caution">
    <text evidence="5">The sequence shown here is derived from an EMBL/GenBank/DDBJ whole genome shotgun (WGS) entry which is preliminary data.</text>
</comment>
<dbReference type="PANTHER" id="PTHR10302:SF27">
    <property type="entry name" value="SINGLE-STRANDED DNA-BINDING PROTEIN"/>
    <property type="match status" value="1"/>
</dbReference>
<dbReference type="EMBL" id="AMSQ01000012">
    <property type="protein sequence ID" value="EKU47152.1"/>
    <property type="molecule type" value="Genomic_DNA"/>
</dbReference>
<protein>
    <recommendedName>
        <fullName evidence="2 3">Single-stranded DNA-binding protein</fullName>
        <shortName evidence="2">SSB</shortName>
    </recommendedName>
</protein>
<evidence type="ECO:0000313" key="6">
    <source>
        <dbReference type="Proteomes" id="UP000009885"/>
    </source>
</evidence>
<evidence type="ECO:0000256" key="1">
    <source>
        <dbReference type="ARBA" id="ARBA00023125"/>
    </source>
</evidence>
<dbReference type="InterPro" id="IPR000424">
    <property type="entry name" value="Primosome_PriB/ssb"/>
</dbReference>
<feature type="region of interest" description="Disordered" evidence="4">
    <location>
        <begin position="103"/>
        <end position="129"/>
    </location>
</feature>
<accession>K9AX51</accession>
<dbReference type="HAMAP" id="MF_00984">
    <property type="entry name" value="SSB"/>
    <property type="match status" value="1"/>
</dbReference>
<dbReference type="Pfam" id="PF00436">
    <property type="entry name" value="SSB"/>
    <property type="match status" value="1"/>
</dbReference>
<sequence length="129" mass="14956">MINKIVIVGRITKDPQLFEKEDKRVVSFCVATERNYKNEDDEMIYDFHLCKAFGKTATNIKKYTKQGSIVGVTGQMQTRQYEKDDKKHYSTELVVDTIKFMSPLNPKKDQKPKKETDDLEQILSTVSTN</sequence>
<dbReference type="STRING" id="1229783.C273_07927"/>
<evidence type="ECO:0000256" key="2">
    <source>
        <dbReference type="HAMAP-Rule" id="MF_00984"/>
    </source>
</evidence>
<evidence type="ECO:0000256" key="3">
    <source>
        <dbReference type="PIRNR" id="PIRNR002070"/>
    </source>
</evidence>
<evidence type="ECO:0000256" key="4">
    <source>
        <dbReference type="SAM" id="MobiDB-lite"/>
    </source>
</evidence>
<feature type="compositionally biased region" description="Basic and acidic residues" evidence="4">
    <location>
        <begin position="106"/>
        <end position="116"/>
    </location>
</feature>
<dbReference type="PROSITE" id="PS50935">
    <property type="entry name" value="SSB"/>
    <property type="match status" value="1"/>
</dbReference>
<dbReference type="GO" id="GO:0009295">
    <property type="term" value="C:nucleoid"/>
    <property type="evidence" value="ECO:0007669"/>
    <property type="project" value="TreeGrafter"/>
</dbReference>
<keyword evidence="6" id="KW-1185">Reference proteome</keyword>
<dbReference type="eggNOG" id="COG0629">
    <property type="taxonomic scope" value="Bacteria"/>
</dbReference>
<dbReference type="Gene3D" id="2.40.50.140">
    <property type="entry name" value="Nucleic acid-binding proteins"/>
    <property type="match status" value="1"/>
</dbReference>
<keyword evidence="1 2" id="KW-0238">DNA-binding</keyword>
<name>K9AX51_9STAP</name>
<reference evidence="5 6" key="1">
    <citation type="journal article" date="2013" name="Genome Announc.">
        <title>Genome Sequence of Staphylococcus massiliensis Strain S46, Isolated from the Surface of Healthy Human Skin.</title>
        <authorList>
            <person name="Srivastav R."/>
            <person name="Singh A."/>
            <person name="Jangir P.K."/>
            <person name="Kumari C."/>
            <person name="Muduli S."/>
            <person name="Sharma R."/>
        </authorList>
    </citation>
    <scope>NUCLEOTIDE SEQUENCE [LARGE SCALE GENOMIC DNA]</scope>
    <source>
        <strain evidence="5 6">S46</strain>
    </source>
</reference>
<dbReference type="Proteomes" id="UP000009885">
    <property type="component" value="Unassembled WGS sequence"/>
</dbReference>
<dbReference type="AlphaFoldDB" id="K9AX51"/>
<dbReference type="GO" id="GO:0003697">
    <property type="term" value="F:single-stranded DNA binding"/>
    <property type="evidence" value="ECO:0007669"/>
    <property type="project" value="UniProtKB-UniRule"/>
</dbReference>
<dbReference type="NCBIfam" id="TIGR00621">
    <property type="entry name" value="ssb"/>
    <property type="match status" value="1"/>
</dbReference>
<dbReference type="PATRIC" id="fig|1229783.3.peg.1598"/>
<dbReference type="CDD" id="cd04496">
    <property type="entry name" value="SSB_OBF"/>
    <property type="match status" value="1"/>
</dbReference>
<dbReference type="GO" id="GO:0006260">
    <property type="term" value="P:DNA replication"/>
    <property type="evidence" value="ECO:0007669"/>
    <property type="project" value="InterPro"/>
</dbReference>
<dbReference type="InterPro" id="IPR011344">
    <property type="entry name" value="ssDNA-bd"/>
</dbReference>
<comment type="caution">
    <text evidence="2">Lacks conserved residue(s) required for the propagation of feature annotation.</text>
</comment>